<dbReference type="Gene3D" id="3.30.70.20">
    <property type="match status" value="2"/>
</dbReference>
<protein>
    <submittedName>
        <fullName evidence="6">NADH-dependent phenylglyoxylate dehydrogenase subunit beta</fullName>
        <ecNumber evidence="6">1.2.1.58</ecNumber>
    </submittedName>
</protein>
<feature type="domain" description="4Fe-4S ferredoxin-type" evidence="5">
    <location>
        <begin position="80"/>
        <end position="110"/>
    </location>
</feature>
<dbReference type="GO" id="GO:0047110">
    <property type="term" value="F:phenylglyoxylate dehydrogenase (acylating) activity"/>
    <property type="evidence" value="ECO:0007669"/>
    <property type="project" value="UniProtKB-EC"/>
</dbReference>
<comment type="caution">
    <text evidence="6">The sequence shown here is derived from an EMBL/GenBank/DDBJ whole genome shotgun (WGS) entry which is preliminary data.</text>
</comment>
<dbReference type="InterPro" id="IPR017900">
    <property type="entry name" value="4Fe4S_Fe_S_CS"/>
</dbReference>
<dbReference type="EC" id="1.2.1.58" evidence="6"/>
<evidence type="ECO:0000259" key="5">
    <source>
        <dbReference type="PROSITE" id="PS51379"/>
    </source>
</evidence>
<dbReference type="Pfam" id="PF13237">
    <property type="entry name" value="Fer4_10"/>
    <property type="match status" value="1"/>
</dbReference>
<keyword evidence="3" id="KW-0408">Iron</keyword>
<dbReference type="InterPro" id="IPR050572">
    <property type="entry name" value="Fe-S_Ferredoxin"/>
</dbReference>
<organism evidence="6">
    <name type="scientific">bioreactor metagenome</name>
    <dbReference type="NCBI Taxonomy" id="1076179"/>
    <lineage>
        <taxon>unclassified sequences</taxon>
        <taxon>metagenomes</taxon>
        <taxon>ecological metagenomes</taxon>
    </lineage>
</organism>
<dbReference type="PROSITE" id="PS51379">
    <property type="entry name" value="4FE4S_FER_2"/>
    <property type="match status" value="3"/>
</dbReference>
<accession>A0A644ZUD8</accession>
<dbReference type="EMBL" id="VSSQ01010490">
    <property type="protein sequence ID" value="MPM44472.1"/>
    <property type="molecule type" value="Genomic_DNA"/>
</dbReference>
<evidence type="ECO:0000256" key="4">
    <source>
        <dbReference type="ARBA" id="ARBA00023014"/>
    </source>
</evidence>
<feature type="domain" description="4Fe-4S ferredoxin-type" evidence="5">
    <location>
        <begin position="54"/>
        <end position="78"/>
    </location>
</feature>
<sequence length="114" mass="12237">MSACSKAWAKEDSPELSRIRVKAVAGMTDIRVCDQCGGCIAVCPTMALSRDKNGVVQIDRKKCTSCLMCVEFCPSASMYFSDRIPSPYKCVACGICVRACPEGALEIIDTGKEG</sequence>
<dbReference type="Pfam" id="PF00037">
    <property type="entry name" value="Fer4"/>
    <property type="match status" value="1"/>
</dbReference>
<proteinExistence type="predicted"/>
<dbReference type="PANTHER" id="PTHR43687:SF1">
    <property type="entry name" value="FERREDOXIN III"/>
    <property type="match status" value="1"/>
</dbReference>
<evidence type="ECO:0000313" key="6">
    <source>
        <dbReference type="EMBL" id="MPM44472.1"/>
    </source>
</evidence>
<dbReference type="GO" id="GO:0051539">
    <property type="term" value="F:4 iron, 4 sulfur cluster binding"/>
    <property type="evidence" value="ECO:0007669"/>
    <property type="project" value="UniProtKB-KW"/>
</dbReference>
<name>A0A644ZUD8_9ZZZZ</name>
<feature type="domain" description="4Fe-4S ferredoxin-type" evidence="5">
    <location>
        <begin position="24"/>
        <end position="53"/>
    </location>
</feature>
<evidence type="ECO:0000256" key="2">
    <source>
        <dbReference type="ARBA" id="ARBA00022723"/>
    </source>
</evidence>
<keyword evidence="1" id="KW-0004">4Fe-4S</keyword>
<keyword evidence="2" id="KW-0479">Metal-binding</keyword>
<reference evidence="6" key="1">
    <citation type="submission" date="2019-08" db="EMBL/GenBank/DDBJ databases">
        <authorList>
            <person name="Kucharzyk K."/>
            <person name="Murdoch R.W."/>
            <person name="Higgins S."/>
            <person name="Loffler F."/>
        </authorList>
    </citation>
    <scope>NUCLEOTIDE SEQUENCE</scope>
</reference>
<dbReference type="PROSITE" id="PS00198">
    <property type="entry name" value="4FE4S_FER_1"/>
    <property type="match status" value="1"/>
</dbReference>
<keyword evidence="4" id="KW-0411">Iron-sulfur</keyword>
<dbReference type="InterPro" id="IPR017896">
    <property type="entry name" value="4Fe4S_Fe-S-bd"/>
</dbReference>
<evidence type="ECO:0000256" key="3">
    <source>
        <dbReference type="ARBA" id="ARBA00023004"/>
    </source>
</evidence>
<keyword evidence="6" id="KW-0560">Oxidoreductase</keyword>
<evidence type="ECO:0000256" key="1">
    <source>
        <dbReference type="ARBA" id="ARBA00022485"/>
    </source>
</evidence>
<dbReference type="PANTHER" id="PTHR43687">
    <property type="entry name" value="ADENYLYLSULFATE REDUCTASE, BETA SUBUNIT"/>
    <property type="match status" value="1"/>
</dbReference>
<dbReference type="AlphaFoldDB" id="A0A644ZUD8"/>
<gene>
    <name evidence="6" type="primary">padI_5</name>
    <name evidence="6" type="ORF">SDC9_91150</name>
</gene>
<dbReference type="GO" id="GO:0046872">
    <property type="term" value="F:metal ion binding"/>
    <property type="evidence" value="ECO:0007669"/>
    <property type="project" value="UniProtKB-KW"/>
</dbReference>
<dbReference type="SUPFAM" id="SSF54862">
    <property type="entry name" value="4Fe-4S ferredoxins"/>
    <property type="match status" value="1"/>
</dbReference>